<protein>
    <submittedName>
        <fullName evidence="1">Uncharacterized protein</fullName>
    </submittedName>
</protein>
<dbReference type="RefSeq" id="WP_233633748.1">
    <property type="nucleotide sequence ID" value="NZ_CAJPDL010000044.1"/>
</dbReference>
<name>A0ABD4UBT5_9BURK</name>
<comment type="caution">
    <text evidence="1">The sequence shown here is derived from an EMBL/GenBank/DDBJ whole genome shotgun (WGS) entry which is preliminary data.</text>
</comment>
<proteinExistence type="predicted"/>
<gene>
    <name evidence="1" type="ORF">UE95_009935</name>
</gene>
<dbReference type="Proteomes" id="UP000191686">
    <property type="component" value="Unassembled WGS sequence"/>
</dbReference>
<accession>A0ABD4UBT5</accession>
<evidence type="ECO:0000313" key="1">
    <source>
        <dbReference type="EMBL" id="MCW3711601.1"/>
    </source>
</evidence>
<evidence type="ECO:0000313" key="2">
    <source>
        <dbReference type="Proteomes" id="UP000191686"/>
    </source>
</evidence>
<reference evidence="1 2" key="2">
    <citation type="journal article" date="2017" name="Front. Microbiol.">
        <title>Genomics Reveals a Unique Clone of Burkholderia cenocepacia Harboring an Actively Excising Novel Genomic Island.</title>
        <authorList>
            <person name="Patil P.P."/>
            <person name="Mali S."/>
            <person name="Midha S."/>
            <person name="Gautam V."/>
            <person name="Dash L."/>
            <person name="Kumar S."/>
            <person name="Shastri J."/>
            <person name="Singhal L."/>
            <person name="Patil P.B."/>
        </authorList>
    </citation>
    <scope>NUCLEOTIDE SEQUENCE [LARGE SCALE GENOMIC DNA]</scope>
    <source>
        <strain evidence="1 2">BC-19</strain>
    </source>
</reference>
<dbReference type="AlphaFoldDB" id="A0ABD4UBT5"/>
<organism evidence="1 2">
    <name type="scientific">Burkholderia cenocepacia</name>
    <dbReference type="NCBI Taxonomy" id="95486"/>
    <lineage>
        <taxon>Bacteria</taxon>
        <taxon>Pseudomonadati</taxon>
        <taxon>Pseudomonadota</taxon>
        <taxon>Betaproteobacteria</taxon>
        <taxon>Burkholderiales</taxon>
        <taxon>Burkholderiaceae</taxon>
        <taxon>Burkholderia</taxon>
        <taxon>Burkholderia cepacia complex</taxon>
    </lineage>
</organism>
<dbReference type="EMBL" id="JYMX02000006">
    <property type="protein sequence ID" value="MCW3711601.1"/>
    <property type="molecule type" value="Genomic_DNA"/>
</dbReference>
<reference evidence="1 2" key="1">
    <citation type="journal article" date="2017" name="Front. Microbiol.">
        <title>Genomics reveals a unique clone of Burkholderia cenocepacia harbouring an actively excising novel genomic island.</title>
        <authorList>
            <person name="Patil P."/>
            <person name="Mali S."/>
            <person name="Midha S."/>
            <person name="Gautam V."/>
            <person name="Dash L."/>
            <person name="Kumar S."/>
            <person name="Shastri J."/>
            <person name="Singhal L."/>
            <person name="Patil P.B."/>
        </authorList>
    </citation>
    <scope>NUCLEOTIDE SEQUENCE [LARGE SCALE GENOMIC DNA]</scope>
    <source>
        <strain evidence="1 2">BC-19</strain>
    </source>
</reference>
<sequence length="93" mass="10021">MNAAACRHGAQADLLALTDGLSIARIAQTLRCCIRTVRNYVAGRSPIPRHRLEVLRLLALEAHSTAHESAAGCTRVNPPSLLRANIRAGRSAR</sequence>